<evidence type="ECO:0000313" key="2">
    <source>
        <dbReference type="EMBL" id="KAG8038817.1"/>
    </source>
</evidence>
<feature type="region of interest" description="Disordered" evidence="1">
    <location>
        <begin position="21"/>
        <end position="58"/>
    </location>
</feature>
<feature type="compositionally biased region" description="Polar residues" evidence="1">
    <location>
        <begin position="32"/>
        <end position="51"/>
    </location>
</feature>
<comment type="caution">
    <text evidence="2">The sequence shown here is derived from an EMBL/GenBank/DDBJ whole genome shotgun (WGS) entry which is preliminary data.</text>
</comment>
<dbReference type="OrthoDB" id="7551505at2759"/>
<name>A0A8J5QYK7_9HYME</name>
<dbReference type="Proteomes" id="UP000729913">
    <property type="component" value="Unassembled WGS sequence"/>
</dbReference>
<evidence type="ECO:0000313" key="3">
    <source>
        <dbReference type="Proteomes" id="UP000729913"/>
    </source>
</evidence>
<keyword evidence="3" id="KW-1185">Reference proteome</keyword>
<evidence type="ECO:0000256" key="1">
    <source>
        <dbReference type="SAM" id="MobiDB-lite"/>
    </source>
</evidence>
<sequence>MCLESFLEAVPKIYDKLDEDVKDSPENDEYKNCSSSKKLRLNSANDSSQSKNNEDEKISFSTSENLRKIKKGDTLIEVVGYVDQIFPAREVSGNKNVFKFIINNADGIRIRINVWDKEIHRIEPLIILNEIIHIDGCRAKEGNDYTKSQFKEYELVIENNTIVNNLGIFELEDQFDVSELKLVKISEISNYYENNKLPKFLKCKVILRLFLL</sequence>
<reference evidence="2" key="1">
    <citation type="submission" date="2020-03" db="EMBL/GenBank/DDBJ databases">
        <authorList>
            <person name="Chebbi M.A."/>
            <person name="Drezen J.M."/>
        </authorList>
    </citation>
    <scope>NUCLEOTIDE SEQUENCE</scope>
    <source>
        <tissue evidence="2">Whole body</tissue>
    </source>
</reference>
<proteinExistence type="predicted"/>
<dbReference type="AlphaFoldDB" id="A0A8J5QYK7"/>
<reference evidence="2" key="2">
    <citation type="submission" date="2021-04" db="EMBL/GenBank/DDBJ databases">
        <title>Genome-wide patterns of bracovirus chromosomal integration into multiple host tissues during parasitism.</title>
        <authorList>
            <person name="Chebbi M.A.C."/>
        </authorList>
    </citation>
    <scope>NUCLEOTIDE SEQUENCE</scope>
    <source>
        <tissue evidence="2">Whole body</tissue>
    </source>
</reference>
<protein>
    <submittedName>
        <fullName evidence="2">Uncharacterized protein</fullName>
    </submittedName>
</protein>
<gene>
    <name evidence="2" type="ORF">G9C98_003124</name>
</gene>
<organism evidence="2 3">
    <name type="scientific">Cotesia typhae</name>
    <dbReference type="NCBI Taxonomy" id="2053667"/>
    <lineage>
        <taxon>Eukaryota</taxon>
        <taxon>Metazoa</taxon>
        <taxon>Ecdysozoa</taxon>
        <taxon>Arthropoda</taxon>
        <taxon>Hexapoda</taxon>
        <taxon>Insecta</taxon>
        <taxon>Pterygota</taxon>
        <taxon>Neoptera</taxon>
        <taxon>Endopterygota</taxon>
        <taxon>Hymenoptera</taxon>
        <taxon>Apocrita</taxon>
        <taxon>Ichneumonoidea</taxon>
        <taxon>Braconidae</taxon>
        <taxon>Microgastrinae</taxon>
        <taxon>Cotesia</taxon>
    </lineage>
</organism>
<feature type="compositionally biased region" description="Basic and acidic residues" evidence="1">
    <location>
        <begin position="22"/>
        <end position="31"/>
    </location>
</feature>
<accession>A0A8J5QYK7</accession>
<dbReference type="EMBL" id="JAAOIC020000039">
    <property type="protein sequence ID" value="KAG8038817.1"/>
    <property type="molecule type" value="Genomic_DNA"/>
</dbReference>